<feature type="region of interest" description="Disordered" evidence="6">
    <location>
        <begin position="1"/>
        <end position="32"/>
    </location>
</feature>
<feature type="region of interest" description="Disordered" evidence="6">
    <location>
        <begin position="549"/>
        <end position="620"/>
    </location>
</feature>
<dbReference type="Pfam" id="PF12448">
    <property type="entry name" value="Milton"/>
    <property type="match status" value="1"/>
</dbReference>
<keyword evidence="4" id="KW-0496">Mitochondrion</keyword>
<dbReference type="EMBL" id="RHFK02000014">
    <property type="protein sequence ID" value="TWW65386.1"/>
    <property type="molecule type" value="Genomic_DNA"/>
</dbReference>
<feature type="region of interest" description="Disordered" evidence="6">
    <location>
        <begin position="680"/>
        <end position="699"/>
    </location>
</feature>
<comment type="caution">
    <text evidence="9">The sequence shown here is derived from an EMBL/GenBank/DDBJ whole genome shotgun (WGS) entry which is preliminary data.</text>
</comment>
<feature type="compositionally biased region" description="Low complexity" evidence="6">
    <location>
        <begin position="592"/>
        <end position="613"/>
    </location>
</feature>
<evidence type="ECO:0000256" key="3">
    <source>
        <dbReference type="ARBA" id="ARBA00023054"/>
    </source>
</evidence>
<name>A0A5C6NE55_9TELE</name>
<feature type="domain" description="HAP1 N-terminal" evidence="8">
    <location>
        <begin position="79"/>
        <end position="516"/>
    </location>
</feature>
<organism evidence="9 10">
    <name type="scientific">Takifugu flavidus</name>
    <name type="common">sansaifugu</name>
    <dbReference type="NCBI Taxonomy" id="433684"/>
    <lineage>
        <taxon>Eukaryota</taxon>
        <taxon>Metazoa</taxon>
        <taxon>Chordata</taxon>
        <taxon>Craniata</taxon>
        <taxon>Vertebrata</taxon>
        <taxon>Euteleostomi</taxon>
        <taxon>Actinopterygii</taxon>
        <taxon>Neopterygii</taxon>
        <taxon>Teleostei</taxon>
        <taxon>Neoteleostei</taxon>
        <taxon>Acanthomorphata</taxon>
        <taxon>Eupercaria</taxon>
        <taxon>Tetraodontiformes</taxon>
        <taxon>Tetradontoidea</taxon>
        <taxon>Tetraodontidae</taxon>
        <taxon>Takifugu</taxon>
    </lineage>
</organism>
<reference evidence="9 10" key="1">
    <citation type="submission" date="2019-04" db="EMBL/GenBank/DDBJ databases">
        <title>Chromosome genome assembly for Takifugu flavidus.</title>
        <authorList>
            <person name="Xiao S."/>
        </authorList>
    </citation>
    <scope>NUCLEOTIDE SEQUENCE [LARGE SCALE GENOMIC DNA]</scope>
    <source>
        <strain evidence="9">HTHZ2018</strain>
        <tissue evidence="9">Muscle</tissue>
    </source>
</reference>
<evidence type="ECO:0000256" key="2">
    <source>
        <dbReference type="ARBA" id="ARBA00007007"/>
    </source>
</evidence>
<evidence type="ECO:0000256" key="6">
    <source>
        <dbReference type="SAM" id="MobiDB-lite"/>
    </source>
</evidence>
<dbReference type="AlphaFoldDB" id="A0A5C6NE55"/>
<comment type="similarity">
    <text evidence="2">Belongs to the milton family.</text>
</comment>
<evidence type="ECO:0000259" key="7">
    <source>
        <dbReference type="SMART" id="SM01423"/>
    </source>
</evidence>
<evidence type="ECO:0000256" key="5">
    <source>
        <dbReference type="SAM" id="Coils"/>
    </source>
</evidence>
<dbReference type="PANTHER" id="PTHR15751">
    <property type="entry name" value="TRAFFICKING KINESIN-BINDING PROTEIN"/>
    <property type="match status" value="1"/>
</dbReference>
<dbReference type="GO" id="GO:0022008">
    <property type="term" value="P:neurogenesis"/>
    <property type="evidence" value="ECO:0007669"/>
    <property type="project" value="TreeGrafter"/>
</dbReference>
<evidence type="ECO:0000313" key="9">
    <source>
        <dbReference type="EMBL" id="TWW65386.1"/>
    </source>
</evidence>
<dbReference type="Proteomes" id="UP000324091">
    <property type="component" value="Chromosome 21"/>
</dbReference>
<dbReference type="GO" id="GO:0050811">
    <property type="term" value="F:GABA receptor binding"/>
    <property type="evidence" value="ECO:0007669"/>
    <property type="project" value="TreeGrafter"/>
</dbReference>
<dbReference type="GO" id="GO:0098957">
    <property type="term" value="P:anterograde axonal transport of mitochondrion"/>
    <property type="evidence" value="ECO:0007669"/>
    <property type="project" value="TreeGrafter"/>
</dbReference>
<dbReference type="GO" id="GO:0048311">
    <property type="term" value="P:mitochondrion distribution"/>
    <property type="evidence" value="ECO:0007669"/>
    <property type="project" value="TreeGrafter"/>
</dbReference>
<accession>A0A5C6NE55</accession>
<evidence type="ECO:0000259" key="8">
    <source>
        <dbReference type="SMART" id="SM01424"/>
    </source>
</evidence>
<sequence>MQTAAANPGPRKLASSTFDLDPDPDPESDQRHVREEQYVGEGEFGQLDTAPPDCRDAETITDVCNSTDLPEFEIISLLEEQLPVYRLRADTVYGYDHDDWLHTPLVAPDARFDLTAEQIEETLKYFCKFAGRFCIPVLPLLAFRTPIRVFAVPVLTHGCDVNGVQLRWVDYTQRSITLCSASLTGAAAPMLALAILTPGQQLQPLCAMENRFVNNALHANHDPPATSERATAPAVLLLCADRVGQMTKTYNDIDAVTRLLEEKERDLELAARIGQSLLKKNRALTEQNDYLEERVGQIAEEVAQLHHELNLKDELLQFYTSAAEESEDESCSSPTARAVKAEGSGGIVSDVLQRKLKDLEEENLSLRSEADHLKSETETYEEKEQQLVNDCVKELRLSSLQISAIAEELARKTEDASRQQEEITHLLSQIVDLQKKAKSYAVENEELTQHLVAAKDAQKQLTAEVNSLHLSSFFHIQALSYLLHTHEQLQELEEKYSECIEMLHEAQEELKNLRNRNYPAGTPRRFHPLGLYPMDSLAAEIEGTMRKELSLDDPECKEQKSHRKRVFQTVKNVNQTVRQRSVTPTNSNIPGSNQSLSSRTSPQSSGLSSPHSSVYGGDISGESLALDNRVQSILMETASNQDSSMEGREKKSSGAEDLRLALRRLSLRRQNNLSERRFFEEERDRRRGGHGAVPDTLDHESVMTPSESIMSLGNIHVWASRGPYLPDKLQIVKPLEGEGERKAGVGCKVGRKWDGERFRGVGTKKASKRGWGAEGERRRDNCHCCAPEGEREKGWGWARKTVAGIERERGRRWARDRAGSRKVKGARDREDRPLSLMLFNSFWSLMHHHKSGSFTSPHSYYRDTQPRGWL</sequence>
<proteinExistence type="inferred from homology"/>
<evidence type="ECO:0000256" key="4">
    <source>
        <dbReference type="ARBA" id="ARBA00023128"/>
    </source>
</evidence>
<comment type="subcellular location">
    <subcellularLocation>
        <location evidence="1">Mitochondrion</location>
    </subcellularLocation>
</comment>
<dbReference type="GO" id="GO:0047496">
    <property type="term" value="P:vesicle transport along microtubule"/>
    <property type="evidence" value="ECO:0007669"/>
    <property type="project" value="TreeGrafter"/>
</dbReference>
<dbReference type="GO" id="GO:0005739">
    <property type="term" value="C:mitochondrion"/>
    <property type="evidence" value="ECO:0007669"/>
    <property type="project" value="UniProtKB-SubCell"/>
</dbReference>
<dbReference type="SMART" id="SM01423">
    <property type="entry name" value="Milton"/>
    <property type="match status" value="1"/>
</dbReference>
<feature type="coiled-coil region" evidence="5">
    <location>
        <begin position="349"/>
        <end position="464"/>
    </location>
</feature>
<dbReference type="GO" id="GO:0017022">
    <property type="term" value="F:myosin binding"/>
    <property type="evidence" value="ECO:0007669"/>
    <property type="project" value="TreeGrafter"/>
</dbReference>
<feature type="domain" description="Trafficking kinesin-binding protein C-terminal" evidence="7">
    <location>
        <begin position="578"/>
        <end position="738"/>
    </location>
</feature>
<dbReference type="Pfam" id="PF04849">
    <property type="entry name" value="HAP1_N"/>
    <property type="match status" value="2"/>
</dbReference>
<protein>
    <submittedName>
        <fullName evidence="9">Trafficking kinesin-binding protein 1</fullName>
    </submittedName>
</protein>
<dbReference type="GO" id="GO:0031410">
    <property type="term" value="C:cytoplasmic vesicle"/>
    <property type="evidence" value="ECO:0007669"/>
    <property type="project" value="TreeGrafter"/>
</dbReference>
<dbReference type="InterPro" id="IPR006933">
    <property type="entry name" value="HAP1_N"/>
</dbReference>
<gene>
    <name evidence="9" type="ORF">D4764_21G0002860</name>
</gene>
<feature type="compositionally biased region" description="Basic and acidic residues" evidence="6">
    <location>
        <begin position="549"/>
        <end position="559"/>
    </location>
</feature>
<feature type="compositionally biased region" description="Polar residues" evidence="6">
    <location>
        <begin position="569"/>
        <end position="591"/>
    </location>
</feature>
<dbReference type="SMART" id="SM01424">
    <property type="entry name" value="HAP1_N"/>
    <property type="match status" value="1"/>
</dbReference>
<dbReference type="GO" id="GO:1904115">
    <property type="term" value="C:axon cytoplasm"/>
    <property type="evidence" value="ECO:0007669"/>
    <property type="project" value="GOC"/>
</dbReference>
<dbReference type="InterPro" id="IPR022154">
    <property type="entry name" value="TRAK1/2_C"/>
</dbReference>
<dbReference type="InterPro" id="IPR051946">
    <property type="entry name" value="Intracell_Traff-Reg"/>
</dbReference>
<evidence type="ECO:0000313" key="10">
    <source>
        <dbReference type="Proteomes" id="UP000324091"/>
    </source>
</evidence>
<dbReference type="GO" id="GO:0030425">
    <property type="term" value="C:dendrite"/>
    <property type="evidence" value="ECO:0007669"/>
    <property type="project" value="TreeGrafter"/>
</dbReference>
<dbReference type="GO" id="GO:0006605">
    <property type="term" value="P:protein targeting"/>
    <property type="evidence" value="ECO:0007669"/>
    <property type="project" value="TreeGrafter"/>
</dbReference>
<keyword evidence="10" id="KW-1185">Reference proteome</keyword>
<feature type="coiled-coil region" evidence="5">
    <location>
        <begin position="489"/>
        <end position="516"/>
    </location>
</feature>
<dbReference type="PANTHER" id="PTHR15751:SF11">
    <property type="entry name" value="TRAFFICKING KINESIN-BINDING PROTEIN 1"/>
    <property type="match status" value="1"/>
</dbReference>
<keyword evidence="3 5" id="KW-0175">Coiled coil</keyword>
<evidence type="ECO:0000256" key="1">
    <source>
        <dbReference type="ARBA" id="ARBA00004173"/>
    </source>
</evidence>
<dbReference type="GO" id="GO:0008333">
    <property type="term" value="P:endosome to lysosome transport"/>
    <property type="evidence" value="ECO:0007669"/>
    <property type="project" value="TreeGrafter"/>
</dbReference>
<feature type="coiled-coil region" evidence="5">
    <location>
        <begin position="253"/>
        <end position="301"/>
    </location>
</feature>